<dbReference type="InterPro" id="IPR050235">
    <property type="entry name" value="CK1_Ser-Thr_kinase"/>
</dbReference>
<keyword evidence="2" id="KW-0808">Transferase</keyword>
<dbReference type="Proteomes" id="UP000683000">
    <property type="component" value="Unassembled WGS sequence"/>
</dbReference>
<evidence type="ECO:0000313" key="3">
    <source>
        <dbReference type="Proteomes" id="UP000683000"/>
    </source>
</evidence>
<name>A0A8I3A2P2_9AGAM</name>
<protein>
    <submittedName>
        <fullName evidence="2">Kinase-like domain-containing protein</fullName>
    </submittedName>
</protein>
<dbReference type="InterPro" id="IPR011009">
    <property type="entry name" value="Kinase-like_dom_sf"/>
</dbReference>
<dbReference type="InterPro" id="IPR000719">
    <property type="entry name" value="Prot_kinase_dom"/>
</dbReference>
<proteinExistence type="predicted"/>
<dbReference type="AlphaFoldDB" id="A0A8I3A2P2"/>
<sequence length="311" mass="35092">MSYVVYPVLGHLVSWLQLSQSLCRLKFAATVYKAINIINRRNYAIKLEPVHHGKPSSLEQESCILNHLHEGTAVGIPHVHWFGRESNFDTLVLDLLGPSLQNLVTLRERFNIITVQHVGDQLVSFMYAKVVSYSSLMAFQLSSLQYIHSRGYVHGDVQPFNILIGVDPSPAVFLVDFGLSKPYRHLTTGKHVPFRWKCDLTGTPTFASINGHLGGETGRRDDLESMVYVLIYLLSGSLPWLQICPHKKPTPFTVLKLKQTTAVEQLCSKYNAPELATMLLYARMFSFTDTPNYDYMCYLLRSAVPQAIGDT</sequence>
<comment type="caution">
    <text evidence="2">The sequence shown here is derived from an EMBL/GenBank/DDBJ whole genome shotgun (WGS) entry which is preliminary data.</text>
</comment>
<dbReference type="GO" id="GO:0004672">
    <property type="term" value="F:protein kinase activity"/>
    <property type="evidence" value="ECO:0007669"/>
    <property type="project" value="InterPro"/>
</dbReference>
<dbReference type="PANTHER" id="PTHR11909">
    <property type="entry name" value="CASEIN KINASE-RELATED"/>
    <property type="match status" value="1"/>
</dbReference>
<dbReference type="PROSITE" id="PS50011">
    <property type="entry name" value="PROTEIN_KINASE_DOM"/>
    <property type="match status" value="1"/>
</dbReference>
<reference evidence="2" key="1">
    <citation type="submission" date="2021-03" db="EMBL/GenBank/DDBJ databases">
        <title>Evolutionary innovations through gain and loss of genes in the ectomycorrhizal Boletales.</title>
        <authorList>
            <person name="Wu G."/>
            <person name="Miyauchi S."/>
            <person name="Morin E."/>
            <person name="Yang Z.-L."/>
            <person name="Xu J."/>
            <person name="Martin F.M."/>
        </authorList>
    </citation>
    <scope>NUCLEOTIDE SEQUENCE</scope>
    <source>
        <strain evidence="2">BR01</strain>
    </source>
</reference>
<keyword evidence="2" id="KW-0418">Kinase</keyword>
<evidence type="ECO:0000259" key="1">
    <source>
        <dbReference type="PROSITE" id="PS50011"/>
    </source>
</evidence>
<dbReference type="SMART" id="SM00220">
    <property type="entry name" value="S_TKc"/>
    <property type="match status" value="1"/>
</dbReference>
<feature type="domain" description="Protein kinase" evidence="1">
    <location>
        <begin position="16"/>
        <end position="311"/>
    </location>
</feature>
<dbReference type="SUPFAM" id="SSF56112">
    <property type="entry name" value="Protein kinase-like (PK-like)"/>
    <property type="match status" value="1"/>
</dbReference>
<dbReference type="Gene3D" id="1.10.510.10">
    <property type="entry name" value="Transferase(Phosphotransferase) domain 1"/>
    <property type="match status" value="1"/>
</dbReference>
<dbReference type="GO" id="GO:0005524">
    <property type="term" value="F:ATP binding"/>
    <property type="evidence" value="ECO:0007669"/>
    <property type="project" value="InterPro"/>
</dbReference>
<accession>A0A8I3A2P2</accession>
<dbReference type="OrthoDB" id="5979581at2759"/>
<keyword evidence="3" id="KW-1185">Reference proteome</keyword>
<organism evidence="2 3">
    <name type="scientific">Boletus reticuloceps</name>
    <dbReference type="NCBI Taxonomy" id="495285"/>
    <lineage>
        <taxon>Eukaryota</taxon>
        <taxon>Fungi</taxon>
        <taxon>Dikarya</taxon>
        <taxon>Basidiomycota</taxon>
        <taxon>Agaricomycotina</taxon>
        <taxon>Agaricomycetes</taxon>
        <taxon>Agaricomycetidae</taxon>
        <taxon>Boletales</taxon>
        <taxon>Boletineae</taxon>
        <taxon>Boletaceae</taxon>
        <taxon>Boletoideae</taxon>
        <taxon>Boletus</taxon>
    </lineage>
</organism>
<gene>
    <name evidence="2" type="ORF">JVT61DRAFT_15485</name>
</gene>
<dbReference type="Pfam" id="PF00069">
    <property type="entry name" value="Pkinase"/>
    <property type="match status" value="1"/>
</dbReference>
<evidence type="ECO:0000313" key="2">
    <source>
        <dbReference type="EMBL" id="KAG6369303.1"/>
    </source>
</evidence>
<dbReference type="EMBL" id="JAGFBS010000091">
    <property type="protein sequence ID" value="KAG6369303.1"/>
    <property type="molecule type" value="Genomic_DNA"/>
</dbReference>